<evidence type="ECO:0000313" key="2">
    <source>
        <dbReference type="Proteomes" id="UP000094801"/>
    </source>
</evidence>
<gene>
    <name evidence="1" type="ORF">CANARDRAFT_29530</name>
</gene>
<feature type="non-terminal residue" evidence="1">
    <location>
        <position position="202"/>
    </location>
</feature>
<reference evidence="2" key="1">
    <citation type="submission" date="2016-04" db="EMBL/GenBank/DDBJ databases">
        <title>Comparative genomics of biotechnologically important yeasts.</title>
        <authorList>
            <consortium name="DOE Joint Genome Institute"/>
            <person name="Riley R."/>
            <person name="Haridas S."/>
            <person name="Wolfe K.H."/>
            <person name="Lopes M.R."/>
            <person name="Hittinger C.T."/>
            <person name="Goker M."/>
            <person name="Salamov A."/>
            <person name="Wisecaver J."/>
            <person name="Long T.M."/>
            <person name="Aerts A.L."/>
            <person name="Barry K."/>
            <person name="Choi C."/>
            <person name="Clum A."/>
            <person name="Coughlan A.Y."/>
            <person name="Deshpande S."/>
            <person name="Douglass A.P."/>
            <person name="Hanson S.J."/>
            <person name="Klenk H.-P."/>
            <person name="Labutti K."/>
            <person name="Lapidus A."/>
            <person name="Lindquist E."/>
            <person name="Lipzen A."/>
            <person name="Meier-Kolthoff J.P."/>
            <person name="Ohm R.A."/>
            <person name="Otillar R.P."/>
            <person name="Pangilinan J."/>
            <person name="Peng Y."/>
            <person name="Rokas A."/>
            <person name="Rosa C.A."/>
            <person name="Scheuner C."/>
            <person name="Sibirny A.A."/>
            <person name="Slot J.C."/>
            <person name="Stielow J.B."/>
            <person name="Sun H."/>
            <person name="Kurtzman C.P."/>
            <person name="Blackwell M."/>
            <person name="Grigoriev I.V."/>
            <person name="Jeffries T.W."/>
        </authorList>
    </citation>
    <scope>NUCLEOTIDE SEQUENCE [LARGE SCALE GENOMIC DNA]</scope>
    <source>
        <strain evidence="2">NRRL YB-2248</strain>
    </source>
</reference>
<dbReference type="EMBL" id="KV453859">
    <property type="protein sequence ID" value="ODV84084.1"/>
    <property type="molecule type" value="Genomic_DNA"/>
</dbReference>
<name>A0A1E4SX78_9ASCO</name>
<protein>
    <submittedName>
        <fullName evidence="1">Uncharacterized protein</fullName>
    </submittedName>
</protein>
<dbReference type="AlphaFoldDB" id="A0A1E4SX78"/>
<dbReference type="Proteomes" id="UP000094801">
    <property type="component" value="Unassembled WGS sequence"/>
</dbReference>
<keyword evidence="2" id="KW-1185">Reference proteome</keyword>
<proteinExistence type="predicted"/>
<evidence type="ECO:0000313" key="1">
    <source>
        <dbReference type="EMBL" id="ODV84084.1"/>
    </source>
</evidence>
<organism evidence="1 2">
    <name type="scientific">[Candida] arabinofermentans NRRL YB-2248</name>
    <dbReference type="NCBI Taxonomy" id="983967"/>
    <lineage>
        <taxon>Eukaryota</taxon>
        <taxon>Fungi</taxon>
        <taxon>Dikarya</taxon>
        <taxon>Ascomycota</taxon>
        <taxon>Saccharomycotina</taxon>
        <taxon>Pichiomycetes</taxon>
        <taxon>Pichiales</taxon>
        <taxon>Pichiaceae</taxon>
        <taxon>Ogataea</taxon>
        <taxon>Ogataea/Candida clade</taxon>
    </lineage>
</organism>
<accession>A0A1E4SX78</accession>
<sequence>MRTSPCLKLDLMSTPSSIYGTTKSQAIQQQQILNGFNSCPLPTTPANSMISSQKAGSSQIPQQLKTRPDSIHQQFNEHTLLLLLSITATFILLSHYTKITKSTGDVLSWVTTTSSTIPLGSSSWFSQASTTSSPRITNLISSLISSLSNSDPKISTQGSTKNINLGVIFSTFEGNPQQRFDVFDITSIGCCISLILGFAALL</sequence>